<feature type="domain" description="Histidine kinase" evidence="2">
    <location>
        <begin position="1"/>
        <end position="71"/>
    </location>
</feature>
<name>A0A484Z8X8_9ENTR</name>
<dbReference type="PROSITE" id="PS50109">
    <property type="entry name" value="HIS_KIN"/>
    <property type="match status" value="1"/>
</dbReference>
<dbReference type="InterPro" id="IPR005467">
    <property type="entry name" value="His_kinase_dom"/>
</dbReference>
<organism evidence="3 4">
    <name type="scientific">Enterobacter cancerogenus</name>
    <dbReference type="NCBI Taxonomy" id="69218"/>
    <lineage>
        <taxon>Bacteria</taxon>
        <taxon>Pseudomonadati</taxon>
        <taxon>Pseudomonadota</taxon>
        <taxon>Gammaproteobacteria</taxon>
        <taxon>Enterobacterales</taxon>
        <taxon>Enterobacteriaceae</taxon>
        <taxon>Enterobacter</taxon>
        <taxon>Enterobacter cloacae complex</taxon>
    </lineage>
</organism>
<dbReference type="EC" id="2.7.13.3" evidence="3"/>
<evidence type="ECO:0000313" key="4">
    <source>
        <dbReference type="Proteomes" id="UP000351155"/>
    </source>
</evidence>
<keyword evidence="1" id="KW-0597">Phosphoprotein</keyword>
<protein>
    <submittedName>
        <fullName evidence="3">Sensor protein qseC</fullName>
        <ecNumber evidence="3">2.7.13.3</ecNumber>
    </submittedName>
</protein>
<accession>A0A484Z8X8</accession>
<dbReference type="SUPFAM" id="SSF55874">
    <property type="entry name" value="ATPase domain of HSP90 chaperone/DNA topoisomerase II/histidine kinase"/>
    <property type="match status" value="1"/>
</dbReference>
<proteinExistence type="predicted"/>
<gene>
    <name evidence="3" type="primary">qseC_4</name>
    <name evidence="3" type="ORF">NCTC12126_05687</name>
</gene>
<dbReference type="EMBL" id="CAADIW010000073">
    <property type="protein sequence ID" value="VFS44385.1"/>
    <property type="molecule type" value="Genomic_DNA"/>
</dbReference>
<dbReference type="Pfam" id="PF02518">
    <property type="entry name" value="HATPase_c"/>
    <property type="match status" value="1"/>
</dbReference>
<keyword evidence="3" id="KW-0808">Transferase</keyword>
<dbReference type="Proteomes" id="UP000351155">
    <property type="component" value="Unassembled WGS sequence"/>
</dbReference>
<sequence length="71" mass="7577">MEDSGPGIADDLIPQALLPFHRLDNVGDAAGSGIGLALANDIARLHRSHLQLTRSENLGGLSVKMRFLLMV</sequence>
<dbReference type="InterPro" id="IPR036890">
    <property type="entry name" value="HATPase_C_sf"/>
</dbReference>
<evidence type="ECO:0000256" key="1">
    <source>
        <dbReference type="ARBA" id="ARBA00022553"/>
    </source>
</evidence>
<dbReference type="InterPro" id="IPR003594">
    <property type="entry name" value="HATPase_dom"/>
</dbReference>
<evidence type="ECO:0000313" key="3">
    <source>
        <dbReference type="EMBL" id="VFS44385.1"/>
    </source>
</evidence>
<reference evidence="3 4" key="1">
    <citation type="submission" date="2019-03" db="EMBL/GenBank/DDBJ databases">
        <authorList>
            <consortium name="Pathogen Informatics"/>
        </authorList>
    </citation>
    <scope>NUCLEOTIDE SEQUENCE [LARGE SCALE GENOMIC DNA]</scope>
    <source>
        <strain evidence="3 4">NCTC12126</strain>
    </source>
</reference>
<dbReference type="AlphaFoldDB" id="A0A484Z8X8"/>
<evidence type="ECO:0000259" key="2">
    <source>
        <dbReference type="PROSITE" id="PS50109"/>
    </source>
</evidence>
<dbReference type="Gene3D" id="3.30.565.10">
    <property type="entry name" value="Histidine kinase-like ATPase, C-terminal domain"/>
    <property type="match status" value="1"/>
</dbReference>
<dbReference type="GO" id="GO:0004673">
    <property type="term" value="F:protein histidine kinase activity"/>
    <property type="evidence" value="ECO:0007669"/>
    <property type="project" value="UniProtKB-EC"/>
</dbReference>